<dbReference type="SUPFAM" id="SSF52540">
    <property type="entry name" value="P-loop containing nucleoside triphosphate hydrolases"/>
    <property type="match status" value="1"/>
</dbReference>
<feature type="region of interest" description="Disordered" evidence="2">
    <location>
        <begin position="543"/>
        <end position="565"/>
    </location>
</feature>
<dbReference type="Gene3D" id="1.10.418.10">
    <property type="entry name" value="Calponin-like domain"/>
    <property type="match status" value="1"/>
</dbReference>
<dbReference type="InterPro" id="IPR052634">
    <property type="entry name" value="Sperm_flagellar-bone_growth"/>
</dbReference>
<evidence type="ECO:0000256" key="2">
    <source>
        <dbReference type="SAM" id="MobiDB-lite"/>
    </source>
</evidence>
<dbReference type="PANTHER" id="PTHR14919:SF0">
    <property type="entry name" value="SPERM FLAGELLAR PROTEIN 2"/>
    <property type="match status" value="1"/>
</dbReference>
<dbReference type="Pfam" id="PF22946">
    <property type="entry name" value="SPEF2_D5"/>
    <property type="match status" value="1"/>
</dbReference>
<keyword evidence="1" id="KW-0175">Coiled coil</keyword>
<feature type="domain" description="Calponin-homology (CH)" evidence="3">
    <location>
        <begin position="1"/>
        <end position="104"/>
    </location>
</feature>
<dbReference type="InterPro" id="IPR054517">
    <property type="entry name" value="SPEF2_D5"/>
</dbReference>
<dbReference type="InterPro" id="IPR001715">
    <property type="entry name" value="CH_dom"/>
</dbReference>
<sequence>MSRILSEWLNNDLHLSQKIDPTSLDERFRSGYLFGELLSKYNVANASVFSQLKSTDSWVSNYIKLEPVFRMLGIPYNAQIVKDLMEAKPGSAAKILYQLRITLPKIAREKRSGRSGGEGDGGKSFEDPVKFGVVQKEHKFFVENLKSKTRRVDYELEAIAERFQRVQEEQERMKMKDIEEKKARMMIEKLKRLEEIRRAEKGKHRLEKSRLRQGRLPKTHVEMMKVVEEERRLEKAKKRIEQRNRGDEKERGVQEMKEAREEKLLKIEKDQVQEVKNKERLSDEIMEQELKEKKILAEINEKQENRFKELKDEEFNLILVRESREERRLAAELNKIKKEKEIMIRNRLFREQQYKEQREKDFENAIKREINEIRMNKKQFERNLEMNKRQYEELINLKKEKKKKKLFLDCKRIVNEVISLSLKFCEYRELGDGNVPKKMYLEWIRLFIRGFPLDVNYEIKSEDDAVENEEFQKIEDEEDLSLSSLIDTNSVLYKGLHFMDKLEFDDYLNMRGIWDEGELNRDLKVDGKGDMRGELRVDVKDVKDLKDNNNKDSNSNGSNANLSNNNISNTNEALARIVKIILDSNHIKPENIQKPIFPKFPLKLVIIGKVLSGKNTLANKLKNSFGLKILNVQEILSDDKYKGAINSLDDNLMVSIVANKIKECNLEIEEKRFGGWVLIDFPRTRNQAMLLDKELIGYEEPKQVRSGNLKRGKGQLITKKSYIANLNEVENAPIVNIGSFDGVFLLDVSNDVVFERANGRMMDNLTGKIYNLNDLETNQVELKEQLFSNIDDRIDLFQLSKI</sequence>
<evidence type="ECO:0000313" key="4">
    <source>
        <dbReference type="EMBL" id="RKP16927.1"/>
    </source>
</evidence>
<feature type="coiled-coil region" evidence="1">
    <location>
        <begin position="156"/>
        <end position="196"/>
    </location>
</feature>
<accession>A0A4P9YC94</accession>
<dbReference type="Gene3D" id="3.40.50.300">
    <property type="entry name" value="P-loop containing nucleotide triphosphate hydrolases"/>
    <property type="match status" value="1"/>
</dbReference>
<dbReference type="PANTHER" id="PTHR14919">
    <property type="entry name" value="KPL2-RELATED"/>
    <property type="match status" value="1"/>
</dbReference>
<dbReference type="GO" id="GO:0005737">
    <property type="term" value="C:cytoplasm"/>
    <property type="evidence" value="ECO:0007669"/>
    <property type="project" value="UniProtKB-ARBA"/>
</dbReference>
<dbReference type="EMBL" id="ML006135">
    <property type="protein sequence ID" value="RKP16927.1"/>
    <property type="molecule type" value="Genomic_DNA"/>
</dbReference>
<gene>
    <name evidence="4" type="ORF">ROZALSC1DRAFT_24728</name>
</gene>
<name>A0A4P9YC94_ROZAC</name>
<evidence type="ECO:0000256" key="1">
    <source>
        <dbReference type="SAM" id="Coils"/>
    </source>
</evidence>
<feature type="compositionally biased region" description="Low complexity" evidence="2">
    <location>
        <begin position="551"/>
        <end position="565"/>
    </location>
</feature>
<dbReference type="PROSITE" id="PS50021">
    <property type="entry name" value="CH"/>
    <property type="match status" value="1"/>
</dbReference>
<organism evidence="4 5">
    <name type="scientific">Rozella allomycis (strain CSF55)</name>
    <dbReference type="NCBI Taxonomy" id="988480"/>
    <lineage>
        <taxon>Eukaryota</taxon>
        <taxon>Fungi</taxon>
        <taxon>Fungi incertae sedis</taxon>
        <taxon>Cryptomycota</taxon>
        <taxon>Cryptomycota incertae sedis</taxon>
        <taxon>Rozella</taxon>
    </lineage>
</organism>
<evidence type="ECO:0000259" key="3">
    <source>
        <dbReference type="PROSITE" id="PS50021"/>
    </source>
</evidence>
<dbReference type="Pfam" id="PF06294">
    <property type="entry name" value="CH_2"/>
    <property type="match status" value="1"/>
</dbReference>
<protein>
    <recommendedName>
        <fullName evidence="3">Calponin-homology (CH) domain-containing protein</fullName>
    </recommendedName>
</protein>
<dbReference type="InterPro" id="IPR027417">
    <property type="entry name" value="P-loop_NTPase"/>
</dbReference>
<dbReference type="AlphaFoldDB" id="A0A4P9YC94"/>
<dbReference type="InterPro" id="IPR010441">
    <property type="entry name" value="CH_2"/>
</dbReference>
<feature type="coiled-coil region" evidence="1">
    <location>
        <begin position="223"/>
        <end position="339"/>
    </location>
</feature>
<evidence type="ECO:0000313" key="5">
    <source>
        <dbReference type="Proteomes" id="UP000281549"/>
    </source>
</evidence>
<dbReference type="Proteomes" id="UP000281549">
    <property type="component" value="Unassembled WGS sequence"/>
</dbReference>
<feature type="coiled-coil region" evidence="1">
    <location>
        <begin position="363"/>
        <end position="404"/>
    </location>
</feature>
<reference evidence="5" key="1">
    <citation type="journal article" date="2018" name="Nat. Microbiol.">
        <title>Leveraging single-cell genomics to expand the fungal tree of life.</title>
        <authorList>
            <person name="Ahrendt S.R."/>
            <person name="Quandt C.A."/>
            <person name="Ciobanu D."/>
            <person name="Clum A."/>
            <person name="Salamov A."/>
            <person name="Andreopoulos B."/>
            <person name="Cheng J.F."/>
            <person name="Woyke T."/>
            <person name="Pelin A."/>
            <person name="Henrissat B."/>
            <person name="Reynolds N.K."/>
            <person name="Benny G.L."/>
            <person name="Smith M.E."/>
            <person name="James T.Y."/>
            <person name="Grigoriev I.V."/>
        </authorList>
    </citation>
    <scope>NUCLEOTIDE SEQUENCE [LARGE SCALE GENOMIC DNA]</scope>
    <source>
        <strain evidence="5">CSF55</strain>
    </source>
</reference>
<proteinExistence type="predicted"/>
<dbReference type="InterPro" id="IPR036872">
    <property type="entry name" value="CH_dom_sf"/>
</dbReference>